<dbReference type="GeneID" id="79804114"/>
<evidence type="ECO:0000256" key="2">
    <source>
        <dbReference type="SAM" id="MobiDB-lite"/>
    </source>
</evidence>
<name>A0A6N9JSU2_9FIRM</name>
<protein>
    <submittedName>
        <fullName evidence="3">Uncharacterized protein</fullName>
    </submittedName>
</protein>
<gene>
    <name evidence="3" type="ORF">GT576_01150</name>
</gene>
<dbReference type="RefSeq" id="WP_005422823.1">
    <property type="nucleotide sequence ID" value="NZ_CP100126.1"/>
</dbReference>
<feature type="coiled-coil region" evidence="1">
    <location>
        <begin position="58"/>
        <end position="85"/>
    </location>
</feature>
<evidence type="ECO:0000313" key="4">
    <source>
        <dbReference type="Proteomes" id="UP000449249"/>
    </source>
</evidence>
<organism evidence="3 4">
    <name type="scientific">Dorea longicatena</name>
    <dbReference type="NCBI Taxonomy" id="88431"/>
    <lineage>
        <taxon>Bacteria</taxon>
        <taxon>Bacillati</taxon>
        <taxon>Bacillota</taxon>
        <taxon>Clostridia</taxon>
        <taxon>Lachnospirales</taxon>
        <taxon>Lachnospiraceae</taxon>
        <taxon>Dorea</taxon>
    </lineage>
</organism>
<feature type="region of interest" description="Disordered" evidence="2">
    <location>
        <begin position="33"/>
        <end position="58"/>
    </location>
</feature>
<sequence>MYRFDEVVFELPADSTITTKQIEDDFEKYWEYGKTDQAGKDEDMKDDEPDPESGGMTRAEMTVEIQKLQEKNEMLESCLLEMSELVYA</sequence>
<dbReference type="AlphaFoldDB" id="A0A6N9JSU2"/>
<proteinExistence type="predicted"/>
<accession>A0A6N9JSU2</accession>
<keyword evidence="1" id="KW-0175">Coiled coil</keyword>
<dbReference type="Proteomes" id="UP000449249">
    <property type="component" value="Unassembled WGS sequence"/>
</dbReference>
<evidence type="ECO:0000313" key="3">
    <source>
        <dbReference type="EMBL" id="MZK08982.1"/>
    </source>
</evidence>
<comment type="caution">
    <text evidence="3">The sequence shown here is derived from an EMBL/GenBank/DDBJ whole genome shotgun (WGS) entry which is preliminary data.</text>
</comment>
<reference evidence="3 4" key="1">
    <citation type="journal article" date="2019" name="Nat. Med.">
        <title>A library of human gut bacterial isolates paired with longitudinal multiomics data enables mechanistic microbiome research.</title>
        <authorList>
            <person name="Poyet M."/>
            <person name="Groussin M."/>
            <person name="Gibbons S.M."/>
            <person name="Avila-Pacheco J."/>
            <person name="Jiang X."/>
            <person name="Kearney S.M."/>
            <person name="Perrotta A.R."/>
            <person name="Berdy B."/>
            <person name="Zhao S."/>
            <person name="Lieberman T.D."/>
            <person name="Swanson P.K."/>
            <person name="Smith M."/>
            <person name="Roesemann S."/>
            <person name="Alexander J.E."/>
            <person name="Rich S.A."/>
            <person name="Livny J."/>
            <person name="Vlamakis H."/>
            <person name="Clish C."/>
            <person name="Bullock K."/>
            <person name="Deik A."/>
            <person name="Scott J."/>
            <person name="Pierce K.A."/>
            <person name="Xavier R.J."/>
            <person name="Alm E.J."/>
        </authorList>
    </citation>
    <scope>NUCLEOTIDE SEQUENCE [LARGE SCALE GENOMIC DNA]</scope>
    <source>
        <strain evidence="3 4">BIOML-A1</strain>
    </source>
</reference>
<dbReference type="EMBL" id="WWSH01000001">
    <property type="protein sequence ID" value="MZK08982.1"/>
    <property type="molecule type" value="Genomic_DNA"/>
</dbReference>
<feature type="compositionally biased region" description="Basic and acidic residues" evidence="2">
    <location>
        <begin position="33"/>
        <end position="43"/>
    </location>
</feature>
<evidence type="ECO:0000256" key="1">
    <source>
        <dbReference type="SAM" id="Coils"/>
    </source>
</evidence>